<dbReference type="EMBL" id="VEVO01000045">
    <property type="protein sequence ID" value="KAF0022200.1"/>
    <property type="molecule type" value="Genomic_DNA"/>
</dbReference>
<organism evidence="1 2">
    <name type="scientific">Scophthalmus maximus</name>
    <name type="common">Turbot</name>
    <name type="synonym">Psetta maxima</name>
    <dbReference type="NCBI Taxonomy" id="52904"/>
    <lineage>
        <taxon>Eukaryota</taxon>
        <taxon>Metazoa</taxon>
        <taxon>Chordata</taxon>
        <taxon>Craniata</taxon>
        <taxon>Vertebrata</taxon>
        <taxon>Euteleostomi</taxon>
        <taxon>Actinopterygii</taxon>
        <taxon>Neopterygii</taxon>
        <taxon>Teleostei</taxon>
        <taxon>Neoteleostei</taxon>
        <taxon>Acanthomorphata</taxon>
        <taxon>Carangaria</taxon>
        <taxon>Pleuronectiformes</taxon>
        <taxon>Pleuronectoidei</taxon>
        <taxon>Scophthalmidae</taxon>
        <taxon>Scophthalmus</taxon>
    </lineage>
</organism>
<reference evidence="1 2" key="1">
    <citation type="submission" date="2019-06" db="EMBL/GenBank/DDBJ databases">
        <title>Draft genomes of female and male turbot (Scophthalmus maximus).</title>
        <authorList>
            <person name="Xu H."/>
            <person name="Xu X.-W."/>
            <person name="Shao C."/>
            <person name="Chen S."/>
        </authorList>
    </citation>
    <scope>NUCLEOTIDE SEQUENCE [LARGE SCALE GENOMIC DNA]</scope>
    <source>
        <strain evidence="1">Ysfricsl-2016a</strain>
        <tissue evidence="1">Blood</tissue>
    </source>
</reference>
<sequence>MSEDENPVCVLKTENAVAAVNHNHYEESLSMLRHTNGSKSIQNRPPITEDPKDPLLREDQEEIRKSWALIFGQLDTVNLSGIAIGHWVPTLYKSTGLVSHKILPLDTSKGIAIGH</sequence>
<evidence type="ECO:0000313" key="2">
    <source>
        <dbReference type="Proteomes" id="UP000438429"/>
    </source>
</evidence>
<accession>A0A6A4RS64</accession>
<dbReference type="AlphaFoldDB" id="A0A6A4RS64"/>
<dbReference type="Proteomes" id="UP000438429">
    <property type="component" value="Unassembled WGS sequence"/>
</dbReference>
<proteinExistence type="predicted"/>
<protein>
    <submittedName>
        <fullName evidence="1">Uncharacterized protein</fullName>
    </submittedName>
</protein>
<comment type="caution">
    <text evidence="1">The sequence shown here is derived from an EMBL/GenBank/DDBJ whole genome shotgun (WGS) entry which is preliminary data.</text>
</comment>
<name>A0A6A4RS64_SCOMX</name>
<gene>
    <name evidence="1" type="ORF">F2P81_025549</name>
</gene>
<evidence type="ECO:0000313" key="1">
    <source>
        <dbReference type="EMBL" id="KAF0022200.1"/>
    </source>
</evidence>